<dbReference type="RefSeq" id="WP_379941755.1">
    <property type="nucleotide sequence ID" value="NZ_JBHTIB010000012.1"/>
</dbReference>
<comment type="caution">
    <text evidence="1">The sequence shown here is derived from an EMBL/GenBank/DDBJ whole genome shotgun (WGS) entry which is preliminary data.</text>
</comment>
<dbReference type="Proteomes" id="UP001597011">
    <property type="component" value="Unassembled WGS sequence"/>
</dbReference>
<dbReference type="EMBL" id="JBHTIB010000012">
    <property type="protein sequence ID" value="MFD0836068.1"/>
    <property type="molecule type" value="Genomic_DNA"/>
</dbReference>
<gene>
    <name evidence="1" type="ORF">ACFQ0I_09850</name>
</gene>
<name>A0ABW3BTI6_9FLAO</name>
<sequence>MKTELNYISFSSNKSIEELRYILSNHISNLEHIKVELEFYNNLLDKPIYKPEVRNLFEKLDGFKNEINLIIEKHMVFLNNQLYAHLNSVKNKIECDDVACDNFFISEHEALDLEVFNFYKEVNDLKSRLFPFVLSVLND</sequence>
<accession>A0ABW3BTI6</accession>
<reference evidence="2" key="1">
    <citation type="journal article" date="2019" name="Int. J. Syst. Evol. Microbiol.">
        <title>The Global Catalogue of Microorganisms (GCM) 10K type strain sequencing project: providing services to taxonomists for standard genome sequencing and annotation.</title>
        <authorList>
            <consortium name="The Broad Institute Genomics Platform"/>
            <consortium name="The Broad Institute Genome Sequencing Center for Infectious Disease"/>
            <person name="Wu L."/>
            <person name="Ma J."/>
        </authorList>
    </citation>
    <scope>NUCLEOTIDE SEQUENCE [LARGE SCALE GENOMIC DNA]</scope>
    <source>
        <strain evidence="2">CCUG 60529</strain>
    </source>
</reference>
<protein>
    <submittedName>
        <fullName evidence="1">Uncharacterized protein</fullName>
    </submittedName>
</protein>
<keyword evidence="2" id="KW-1185">Reference proteome</keyword>
<evidence type="ECO:0000313" key="1">
    <source>
        <dbReference type="EMBL" id="MFD0836068.1"/>
    </source>
</evidence>
<evidence type="ECO:0000313" key="2">
    <source>
        <dbReference type="Proteomes" id="UP001597011"/>
    </source>
</evidence>
<proteinExistence type="predicted"/>
<organism evidence="1 2">
    <name type="scientific">Mariniflexile aquimaris</name>
    <dbReference type="NCBI Taxonomy" id="881009"/>
    <lineage>
        <taxon>Bacteria</taxon>
        <taxon>Pseudomonadati</taxon>
        <taxon>Bacteroidota</taxon>
        <taxon>Flavobacteriia</taxon>
        <taxon>Flavobacteriales</taxon>
        <taxon>Flavobacteriaceae</taxon>
        <taxon>Mariniflexile</taxon>
    </lineage>
</organism>